<sequence length="408" mass="46389">MAIILVASAVKKDVVFSQGNDDGSYMAGTQTYLEISQIDVPSLQAPGKDAFASLPFFKNTPIEEDEVAKKMSLLTSKIQELNVKIMAQFDDMKSFITENKFSIEIIGEVATLKKFLDDVLERFTEQSLENFRAAYERKSPLNIAYTLMSMLAQKSTNPFLMAMDAEQNKRIATLDAWTKIIRTVMGDLLYLEFFASGLINDKDMFDGDRLIEQSEEINEFLKQFEFKFKDEGWLKFKKEFEQHLKDNYWLSNGFKAEEITKVLEKECPDHSFYVGVFNSRSDYEKDFYYHCADKDNFIEVRDVVDCNAFVYRSETARTTNDDGYKKVEEAVKSCGKIQNNQPGKSMKALMNEDVLKKVPSAGFVALIKSDKGIFVQWANSPGRSNGPGWKENLSLSGEGEVNIVVGLP</sequence>
<organism evidence="2">
    <name type="scientific">Caenorhabditis brenneri</name>
    <name type="common">Nematode worm</name>
    <dbReference type="NCBI Taxonomy" id="135651"/>
    <lineage>
        <taxon>Eukaryota</taxon>
        <taxon>Metazoa</taxon>
        <taxon>Ecdysozoa</taxon>
        <taxon>Nematoda</taxon>
        <taxon>Chromadorea</taxon>
        <taxon>Rhabditida</taxon>
        <taxon>Rhabditina</taxon>
        <taxon>Rhabditomorpha</taxon>
        <taxon>Rhabditoidea</taxon>
        <taxon>Rhabditidae</taxon>
        <taxon>Peloderinae</taxon>
        <taxon>Caenorhabditis</taxon>
    </lineage>
</organism>
<dbReference type="Proteomes" id="UP000008068">
    <property type="component" value="Unassembled WGS sequence"/>
</dbReference>
<keyword evidence="2" id="KW-1185">Reference proteome</keyword>
<dbReference type="InParanoid" id="G0NXG7"/>
<dbReference type="eggNOG" id="ENOG502TJHI">
    <property type="taxonomic scope" value="Eukaryota"/>
</dbReference>
<dbReference type="AlphaFoldDB" id="G0NXG7"/>
<dbReference type="STRING" id="135651.G0NXG7"/>
<dbReference type="PANTHER" id="PTHR31464:SF7">
    <property type="entry name" value="DUF4781 DOMAIN-CONTAINING PROTEIN"/>
    <property type="match status" value="1"/>
</dbReference>
<dbReference type="OrthoDB" id="6022258at2759"/>
<dbReference type="HOGENOM" id="CLU_040461_1_1_1"/>
<evidence type="ECO:0000313" key="1">
    <source>
        <dbReference type="EMBL" id="EGT39484.1"/>
    </source>
</evidence>
<proteinExistence type="predicted"/>
<name>G0NXG7_CAEBE</name>
<dbReference type="EMBL" id="GL379971">
    <property type="protein sequence ID" value="EGT39484.1"/>
    <property type="molecule type" value="Genomic_DNA"/>
</dbReference>
<evidence type="ECO:0000313" key="2">
    <source>
        <dbReference type="Proteomes" id="UP000008068"/>
    </source>
</evidence>
<dbReference type="Pfam" id="PF05075">
    <property type="entry name" value="DUF684"/>
    <property type="match status" value="1"/>
</dbReference>
<reference evidence="2" key="1">
    <citation type="submission" date="2011-07" db="EMBL/GenBank/DDBJ databases">
        <authorList>
            <consortium name="Caenorhabditis brenneri Sequencing and Analysis Consortium"/>
            <person name="Wilson R.K."/>
        </authorList>
    </citation>
    <scope>NUCLEOTIDE SEQUENCE [LARGE SCALE GENOMIC DNA]</scope>
    <source>
        <strain evidence="2">PB2801</strain>
    </source>
</reference>
<protein>
    <submittedName>
        <fullName evidence="1">Uncharacterized protein</fullName>
    </submittedName>
</protein>
<dbReference type="InterPro" id="IPR007767">
    <property type="entry name" value="DUF684"/>
</dbReference>
<accession>G0NXG7</accession>
<dbReference type="PANTHER" id="PTHR31464">
    <property type="entry name" value="PROTEIN CBG01266"/>
    <property type="match status" value="1"/>
</dbReference>
<gene>
    <name evidence="1" type="ORF">CAEBREN_09618</name>
</gene>